<reference evidence="1" key="1">
    <citation type="submission" date="2018-05" db="EMBL/GenBank/DDBJ databases">
        <authorList>
            <person name="Lanie J.A."/>
            <person name="Ng W.-L."/>
            <person name="Kazmierczak K.M."/>
            <person name="Andrzejewski T.M."/>
            <person name="Davidsen T.M."/>
            <person name="Wayne K.J."/>
            <person name="Tettelin H."/>
            <person name="Glass J.I."/>
            <person name="Rusch D."/>
            <person name="Podicherti R."/>
            <person name="Tsui H.-C.T."/>
            <person name="Winkler M.E."/>
        </authorList>
    </citation>
    <scope>NUCLEOTIDE SEQUENCE</scope>
</reference>
<proteinExistence type="predicted"/>
<evidence type="ECO:0000313" key="1">
    <source>
        <dbReference type="EMBL" id="SVE25418.1"/>
    </source>
</evidence>
<dbReference type="EMBL" id="UINC01204610">
    <property type="protein sequence ID" value="SVE25418.1"/>
    <property type="molecule type" value="Genomic_DNA"/>
</dbReference>
<gene>
    <name evidence="1" type="ORF">METZ01_LOCUS478272</name>
</gene>
<protein>
    <submittedName>
        <fullName evidence="1">Uncharacterized protein</fullName>
    </submittedName>
</protein>
<sequence length="34" mass="3833">MIKLLEIATTVAIVFLGNKIGDYYKADLIELHLL</sequence>
<dbReference type="AlphaFoldDB" id="A0A383C1B7"/>
<accession>A0A383C1B7</accession>
<name>A0A383C1B7_9ZZZZ</name>
<feature type="non-terminal residue" evidence="1">
    <location>
        <position position="34"/>
    </location>
</feature>
<organism evidence="1">
    <name type="scientific">marine metagenome</name>
    <dbReference type="NCBI Taxonomy" id="408172"/>
    <lineage>
        <taxon>unclassified sequences</taxon>
        <taxon>metagenomes</taxon>
        <taxon>ecological metagenomes</taxon>
    </lineage>
</organism>